<evidence type="ECO:0000313" key="2">
    <source>
        <dbReference type="EMBL" id="ABW19331.1"/>
    </source>
</evidence>
<accession>A8MHP9</accession>
<dbReference type="AlphaFoldDB" id="A8MHP9"/>
<protein>
    <submittedName>
        <fullName evidence="2">Sporulation stage V protein AC</fullName>
    </submittedName>
</protein>
<feature type="transmembrane region" description="Helical" evidence="1">
    <location>
        <begin position="29"/>
        <end position="50"/>
    </location>
</feature>
<dbReference type="STRING" id="350688.Clos_1791"/>
<dbReference type="EMBL" id="CP000853">
    <property type="protein sequence ID" value="ABW19331.1"/>
    <property type="molecule type" value="Genomic_DNA"/>
</dbReference>
<dbReference type="RefSeq" id="WP_012159643.1">
    <property type="nucleotide sequence ID" value="NC_009922.1"/>
</dbReference>
<gene>
    <name evidence="2" type="ordered locus">Clos_1791</name>
</gene>
<keyword evidence="1" id="KW-1133">Transmembrane helix</keyword>
<reference evidence="3" key="1">
    <citation type="submission" date="2007-10" db="EMBL/GenBank/DDBJ databases">
        <title>Complete genome of Alkaliphilus oremlandii OhILAs.</title>
        <authorList>
            <person name="Copeland A."/>
            <person name="Lucas S."/>
            <person name="Lapidus A."/>
            <person name="Barry K."/>
            <person name="Detter J.C."/>
            <person name="Glavina del Rio T."/>
            <person name="Hammon N."/>
            <person name="Israni S."/>
            <person name="Dalin E."/>
            <person name="Tice H."/>
            <person name="Pitluck S."/>
            <person name="Chain P."/>
            <person name="Malfatti S."/>
            <person name="Shin M."/>
            <person name="Vergez L."/>
            <person name="Schmutz J."/>
            <person name="Larimer F."/>
            <person name="Land M."/>
            <person name="Hauser L."/>
            <person name="Kyrpides N."/>
            <person name="Mikhailova N."/>
            <person name="Stolz J.F."/>
            <person name="Dawson A."/>
            <person name="Fisher E."/>
            <person name="Crable B."/>
            <person name="Perera E."/>
            <person name="Lisak J."/>
            <person name="Ranganathan M."/>
            <person name="Basu P."/>
            <person name="Richardson P."/>
        </authorList>
    </citation>
    <scope>NUCLEOTIDE SEQUENCE [LARGE SCALE GENOMIC DNA]</scope>
    <source>
        <strain evidence="3">OhILAs</strain>
    </source>
</reference>
<proteinExistence type="predicted"/>
<dbReference type="InterPro" id="IPR005562">
    <property type="entry name" value="SpoVA"/>
</dbReference>
<name>A8MHP9_ALKOO</name>
<feature type="transmembrane region" description="Helical" evidence="1">
    <location>
        <begin position="124"/>
        <end position="149"/>
    </location>
</feature>
<dbReference type="PANTHER" id="PTHR38450">
    <property type="entry name" value="STAGE V SPORULATION PROTEIN AC-RELATED"/>
    <property type="match status" value="1"/>
</dbReference>
<dbReference type="HOGENOM" id="CLU_112786_0_1_9"/>
<dbReference type="Proteomes" id="UP000000269">
    <property type="component" value="Chromosome"/>
</dbReference>
<dbReference type="KEGG" id="aoe:Clos_1791"/>
<dbReference type="PANTHER" id="PTHR38450:SF1">
    <property type="entry name" value="STAGE V SPORULATION PROTEIN AC"/>
    <property type="match status" value="1"/>
</dbReference>
<dbReference type="eggNOG" id="ENOG5031DDD">
    <property type="taxonomic scope" value="Bacteria"/>
</dbReference>
<keyword evidence="1" id="KW-0472">Membrane</keyword>
<sequence length="151" mass="16244">MSKDQSNKNKAYQNYVDTKIPKPNILKNCIWAFFSGGAICTIGQVIHNVIESIYDYSHTDVSNITTLIMVFIGALLTGIGVYDVIGKRAGAGSLIPITGFANSIVAPAMEFKKEGFIMGVAAKMFVLAGPVLVYGIGSSAIIGVLYYIFNH</sequence>
<feature type="transmembrane region" description="Helical" evidence="1">
    <location>
        <begin position="62"/>
        <end position="82"/>
    </location>
</feature>
<evidence type="ECO:0000313" key="3">
    <source>
        <dbReference type="Proteomes" id="UP000000269"/>
    </source>
</evidence>
<evidence type="ECO:0000256" key="1">
    <source>
        <dbReference type="SAM" id="Phobius"/>
    </source>
</evidence>
<organism evidence="2 3">
    <name type="scientific">Alkaliphilus oremlandii (strain OhILAs)</name>
    <name type="common">Clostridium oremlandii (strain OhILAs)</name>
    <dbReference type="NCBI Taxonomy" id="350688"/>
    <lineage>
        <taxon>Bacteria</taxon>
        <taxon>Bacillati</taxon>
        <taxon>Bacillota</taxon>
        <taxon>Clostridia</taxon>
        <taxon>Peptostreptococcales</taxon>
        <taxon>Natronincolaceae</taxon>
        <taxon>Alkaliphilus</taxon>
    </lineage>
</organism>
<feature type="transmembrane region" description="Helical" evidence="1">
    <location>
        <begin position="89"/>
        <end position="109"/>
    </location>
</feature>
<dbReference type="OrthoDB" id="9797988at2"/>
<dbReference type="Pfam" id="PF03862">
    <property type="entry name" value="SpoVAC_SpoVAEB"/>
    <property type="match status" value="1"/>
</dbReference>
<dbReference type="NCBIfam" id="TIGR02838">
    <property type="entry name" value="spore_V_AC"/>
    <property type="match status" value="1"/>
</dbReference>
<dbReference type="InterPro" id="IPR014203">
    <property type="entry name" value="Spore_V_AC"/>
</dbReference>
<keyword evidence="1" id="KW-0812">Transmembrane</keyword>
<keyword evidence="3" id="KW-1185">Reference proteome</keyword>